<sequence>MSPPWHRLEKRPSERPRPPPRLTSLLDHTLGPSGVPFIALARKKAAEVTRLQSSVHAVDIATPAHQTASTTNTDNPFNNPLSAVQSQQNVRKNERARKRPHSAGDLMEDCSTKDLQELVKKAVREAMTP</sequence>
<keyword evidence="3" id="KW-1185">Reference proteome</keyword>
<name>A0A4S2MKP4_9PEZI</name>
<reference evidence="2 3" key="1">
    <citation type="submission" date="2019-04" db="EMBL/GenBank/DDBJ databases">
        <title>Comparative genomics and transcriptomics to analyze fruiting body development in filamentous ascomycetes.</title>
        <authorList>
            <consortium name="DOE Joint Genome Institute"/>
            <person name="Lutkenhaus R."/>
            <person name="Traeger S."/>
            <person name="Breuer J."/>
            <person name="Kuo A."/>
            <person name="Lipzen A."/>
            <person name="Pangilinan J."/>
            <person name="Dilworth D."/>
            <person name="Sandor L."/>
            <person name="Poggeler S."/>
            <person name="Barry K."/>
            <person name="Grigoriev I.V."/>
            <person name="Nowrousian M."/>
        </authorList>
    </citation>
    <scope>NUCLEOTIDE SEQUENCE [LARGE SCALE GENOMIC DNA]</scope>
    <source>
        <strain evidence="2 3">CBS 389.68</strain>
    </source>
</reference>
<evidence type="ECO:0000256" key="1">
    <source>
        <dbReference type="SAM" id="MobiDB-lite"/>
    </source>
</evidence>
<dbReference type="InParanoid" id="A0A4S2MKP4"/>
<feature type="compositionally biased region" description="Basic and acidic residues" evidence="1">
    <location>
        <begin position="1"/>
        <end position="17"/>
    </location>
</feature>
<accession>A0A4S2MKP4</accession>
<feature type="compositionally biased region" description="Polar residues" evidence="1">
    <location>
        <begin position="64"/>
        <end position="90"/>
    </location>
</feature>
<protein>
    <submittedName>
        <fullName evidence="2">Uncharacterized protein</fullName>
    </submittedName>
</protein>
<dbReference type="EMBL" id="ML220151">
    <property type="protein sequence ID" value="TGZ77576.1"/>
    <property type="molecule type" value="Genomic_DNA"/>
</dbReference>
<feature type="region of interest" description="Disordered" evidence="1">
    <location>
        <begin position="1"/>
        <end position="30"/>
    </location>
</feature>
<dbReference type="AlphaFoldDB" id="A0A4S2MKP4"/>
<dbReference type="Proteomes" id="UP000298138">
    <property type="component" value="Unassembled WGS sequence"/>
</dbReference>
<organism evidence="2 3">
    <name type="scientific">Ascodesmis nigricans</name>
    <dbReference type="NCBI Taxonomy" id="341454"/>
    <lineage>
        <taxon>Eukaryota</taxon>
        <taxon>Fungi</taxon>
        <taxon>Dikarya</taxon>
        <taxon>Ascomycota</taxon>
        <taxon>Pezizomycotina</taxon>
        <taxon>Pezizomycetes</taxon>
        <taxon>Pezizales</taxon>
        <taxon>Ascodesmidaceae</taxon>
        <taxon>Ascodesmis</taxon>
    </lineage>
</organism>
<evidence type="ECO:0000313" key="2">
    <source>
        <dbReference type="EMBL" id="TGZ77576.1"/>
    </source>
</evidence>
<evidence type="ECO:0000313" key="3">
    <source>
        <dbReference type="Proteomes" id="UP000298138"/>
    </source>
</evidence>
<feature type="region of interest" description="Disordered" evidence="1">
    <location>
        <begin position="62"/>
        <end position="110"/>
    </location>
</feature>
<gene>
    <name evidence="2" type="ORF">EX30DRAFT_351699</name>
</gene>
<proteinExistence type="predicted"/>